<sequence length="369" mass="40600">MPNEVEIEVSDLIQTSEGPKSGNYLRGEDSNNKFGHLTGSTTSPQSIDGPTSGGDVTPQIGVIDSFDSVMVDPEISPGITHYGMYSPRREGSDIQSIVWNASNGHYSITESLPERDSTNTGSIELEINSKGPRVLPAVNLTNDTGVDSEGFTVVNRRKKRNGIKVQNKKQKPVVIKPIHQQNKYSHNPNISSTKNHVDVTSHVDSHAQNGIQNSGGRKVKDSISLERLMALQVFLNMSRQCKFSPPNPDNRNTLMCEGSKRKGGWDLSCCIGRGKGRAGTKCTLYTTKKSDERCNMMDCVTDYWCMGSETCMQYTTRGINGEGAGTLHSQNTTLKREESLVIRFMYSGLLRARATLCACGKRWAGKRDL</sequence>
<reference evidence="2" key="1">
    <citation type="journal article" date="2022" name="Mol. Ecol. Resour.">
        <title>The genomes of chicory, endive, great burdock and yacon provide insights into Asteraceae palaeo-polyploidization history and plant inulin production.</title>
        <authorList>
            <person name="Fan W."/>
            <person name="Wang S."/>
            <person name="Wang H."/>
            <person name="Wang A."/>
            <person name="Jiang F."/>
            <person name="Liu H."/>
            <person name="Zhao H."/>
            <person name="Xu D."/>
            <person name="Zhang Y."/>
        </authorList>
    </citation>
    <scope>NUCLEOTIDE SEQUENCE [LARGE SCALE GENOMIC DNA]</scope>
    <source>
        <strain evidence="2">cv. Yunnan</strain>
    </source>
</reference>
<keyword evidence="2" id="KW-1185">Reference proteome</keyword>
<dbReference type="EMBL" id="CM042033">
    <property type="protein sequence ID" value="KAI3775636.1"/>
    <property type="molecule type" value="Genomic_DNA"/>
</dbReference>
<evidence type="ECO:0000313" key="2">
    <source>
        <dbReference type="Proteomes" id="UP001056120"/>
    </source>
</evidence>
<reference evidence="1 2" key="2">
    <citation type="journal article" date="2022" name="Mol. Ecol. Resour.">
        <title>The genomes of chicory, endive, great burdock and yacon provide insights into Asteraceae paleo-polyploidization history and plant inulin production.</title>
        <authorList>
            <person name="Fan W."/>
            <person name="Wang S."/>
            <person name="Wang H."/>
            <person name="Wang A."/>
            <person name="Jiang F."/>
            <person name="Liu H."/>
            <person name="Zhao H."/>
            <person name="Xu D."/>
            <person name="Zhang Y."/>
        </authorList>
    </citation>
    <scope>NUCLEOTIDE SEQUENCE [LARGE SCALE GENOMIC DNA]</scope>
    <source>
        <strain evidence="2">cv. Yunnan</strain>
        <tissue evidence="1">Leaves</tissue>
    </source>
</reference>
<proteinExistence type="predicted"/>
<dbReference type="Proteomes" id="UP001056120">
    <property type="component" value="Linkage Group LG16"/>
</dbReference>
<name>A0ACB9FXT8_9ASTR</name>
<accession>A0ACB9FXT8</accession>
<protein>
    <submittedName>
        <fullName evidence="1">Uncharacterized protein</fullName>
    </submittedName>
</protein>
<evidence type="ECO:0000313" key="1">
    <source>
        <dbReference type="EMBL" id="KAI3775636.1"/>
    </source>
</evidence>
<gene>
    <name evidence="1" type="ORF">L1987_50217</name>
</gene>
<comment type="caution">
    <text evidence="1">The sequence shown here is derived from an EMBL/GenBank/DDBJ whole genome shotgun (WGS) entry which is preliminary data.</text>
</comment>
<organism evidence="1 2">
    <name type="scientific">Smallanthus sonchifolius</name>
    <dbReference type="NCBI Taxonomy" id="185202"/>
    <lineage>
        <taxon>Eukaryota</taxon>
        <taxon>Viridiplantae</taxon>
        <taxon>Streptophyta</taxon>
        <taxon>Embryophyta</taxon>
        <taxon>Tracheophyta</taxon>
        <taxon>Spermatophyta</taxon>
        <taxon>Magnoliopsida</taxon>
        <taxon>eudicotyledons</taxon>
        <taxon>Gunneridae</taxon>
        <taxon>Pentapetalae</taxon>
        <taxon>asterids</taxon>
        <taxon>campanulids</taxon>
        <taxon>Asterales</taxon>
        <taxon>Asteraceae</taxon>
        <taxon>Asteroideae</taxon>
        <taxon>Heliantheae alliance</taxon>
        <taxon>Millerieae</taxon>
        <taxon>Smallanthus</taxon>
    </lineage>
</organism>